<feature type="domain" description="Fibronectin type-III" evidence="5">
    <location>
        <begin position="498"/>
        <end position="592"/>
    </location>
</feature>
<dbReference type="PROSITE" id="PS50853">
    <property type="entry name" value="FN3"/>
    <property type="match status" value="2"/>
</dbReference>
<dbReference type="CDD" id="cd00063">
    <property type="entry name" value="FN3"/>
    <property type="match status" value="2"/>
</dbReference>
<feature type="region of interest" description="Disordered" evidence="4">
    <location>
        <begin position="296"/>
        <end position="409"/>
    </location>
</feature>
<evidence type="ECO:0000256" key="3">
    <source>
        <dbReference type="ARBA" id="ARBA00023326"/>
    </source>
</evidence>
<feature type="domain" description="Fibronectin type-III" evidence="5">
    <location>
        <begin position="399"/>
        <end position="493"/>
    </location>
</feature>
<dbReference type="SMART" id="SM00060">
    <property type="entry name" value="FN3"/>
    <property type="match status" value="2"/>
</dbReference>
<dbReference type="GO" id="GO:0000272">
    <property type="term" value="P:polysaccharide catabolic process"/>
    <property type="evidence" value="ECO:0007669"/>
    <property type="project" value="UniProtKB-KW"/>
</dbReference>
<dbReference type="InterPro" id="IPR050964">
    <property type="entry name" value="Striated_Muscle_Regulatory"/>
</dbReference>
<dbReference type="GO" id="GO:0016798">
    <property type="term" value="F:hydrolase activity, acting on glycosyl bonds"/>
    <property type="evidence" value="ECO:0007669"/>
    <property type="project" value="UniProtKB-KW"/>
</dbReference>
<dbReference type="RefSeq" id="WP_054288999.1">
    <property type="nucleotide sequence ID" value="NZ_CP012752.1"/>
</dbReference>
<dbReference type="SUPFAM" id="SSF49265">
    <property type="entry name" value="Fibronectin type III"/>
    <property type="match status" value="1"/>
</dbReference>
<dbReference type="OrthoDB" id="3405767at2"/>
<reference evidence="6 7" key="1">
    <citation type="submission" date="2015-07" db="EMBL/GenBank/DDBJ databases">
        <title>Genome sequencing of Kibdelosporangium phytohabitans.</title>
        <authorList>
            <person name="Qin S."/>
            <person name="Xing K."/>
        </authorList>
    </citation>
    <scope>NUCLEOTIDE SEQUENCE [LARGE SCALE GENOMIC DNA]</scope>
    <source>
        <strain evidence="6 7">KLBMP1111</strain>
    </source>
</reference>
<feature type="compositionally biased region" description="Polar residues" evidence="4">
    <location>
        <begin position="572"/>
        <end position="581"/>
    </location>
</feature>
<protein>
    <recommendedName>
        <fullName evidence="5">Fibronectin type-III domain-containing protein</fullName>
    </recommendedName>
</protein>
<keyword evidence="1" id="KW-0677">Repeat</keyword>
<dbReference type="InterPro" id="IPR013783">
    <property type="entry name" value="Ig-like_fold"/>
</dbReference>
<name>A0A0N9HVL2_9PSEU</name>
<keyword evidence="7" id="KW-1185">Reference proteome</keyword>
<evidence type="ECO:0000313" key="7">
    <source>
        <dbReference type="Proteomes" id="UP000063699"/>
    </source>
</evidence>
<dbReference type="Gene3D" id="2.60.40.10">
    <property type="entry name" value="Immunoglobulins"/>
    <property type="match status" value="2"/>
</dbReference>
<evidence type="ECO:0000259" key="5">
    <source>
        <dbReference type="PROSITE" id="PS50853"/>
    </source>
</evidence>
<proteinExistence type="predicted"/>
<dbReference type="EMBL" id="CP012752">
    <property type="protein sequence ID" value="ALG07028.1"/>
    <property type="molecule type" value="Genomic_DNA"/>
</dbReference>
<dbReference type="KEGG" id="kphy:AOZ06_08880"/>
<feature type="compositionally biased region" description="Pro residues" evidence="4">
    <location>
        <begin position="372"/>
        <end position="381"/>
    </location>
</feature>
<evidence type="ECO:0000313" key="6">
    <source>
        <dbReference type="EMBL" id="ALG07028.1"/>
    </source>
</evidence>
<dbReference type="AlphaFoldDB" id="A0A0N9HVL2"/>
<feature type="region of interest" description="Disordered" evidence="4">
    <location>
        <begin position="572"/>
        <end position="594"/>
    </location>
</feature>
<dbReference type="Pfam" id="PF00041">
    <property type="entry name" value="fn3"/>
    <property type="match status" value="1"/>
</dbReference>
<dbReference type="PANTHER" id="PTHR13817">
    <property type="entry name" value="TITIN"/>
    <property type="match status" value="1"/>
</dbReference>
<accession>A0A0N9HVL2</accession>
<dbReference type="STRING" id="860235.AOZ06_08880"/>
<gene>
    <name evidence="6" type="ORF">AOZ06_08880</name>
</gene>
<dbReference type="InterPro" id="IPR003961">
    <property type="entry name" value="FN3_dom"/>
</dbReference>
<sequence>MFKRSRPFALIAVLAAGVLVAALTGAAKPLPAGRFALSGHWVFNSLLQVALHIDGATTNIDAHAEVDGEPGSQVVQSDTHGYVVGANTITQFDRATLEVRDSISPPAEERPLPIEGVGGPYLAYRNAGMVMRMGDPPTVIRVGGAFGTPILTKDGTLWLHRQEVGQLCTVNKDSTVINGCPVDVPPGHTGALTILDDRTAFVDTFTSTLHPIENGKLGDGVLLGESVPPYARAATQDVGGRVAILDPQRQTLLLADSKNPPGEHVTVSLPPGDYEGPMSTGDVVVLVERQSGNVLTYAPDGRSKETKPIKQKNGEPRLSQGEDNRVYVEDTDGTQVIVVARDGNVQDVSTADRPSPTPAPNTGGPGDVRVAAPPPSQPPKQPTREPDKPQAPPPVPPGRPGAPASVSATAGNNAAVVKWGSAVDNRADITSYQVSWRASTGQTGSLTTGGGARQTTVNGLSNGVSYVFTVTATNRMGTGPGASSAAVTLVAPVSPASAPINLRSSYDVNDRPTRDVTLLWNQPSLNGGTLVHYVVAGTGLAQRTVTGTQTAYAQLPSATKYTFTVRAVTRTPDGNTVTGQPATHVVQDTPPPAVKPQITISQGGPSSSDNCERPNCFWVITRLTGFPPGKYRLTLSSNANPTVNNSESVTVNADGKGAYDKLNYDVPNETVWVSVQGPDGRVQSNKIVWKKG</sequence>
<keyword evidence="2" id="KW-0378">Hydrolase</keyword>
<dbReference type="PANTHER" id="PTHR13817:SF73">
    <property type="entry name" value="FIBRONECTIN TYPE-III DOMAIN-CONTAINING PROTEIN"/>
    <property type="match status" value="1"/>
</dbReference>
<organism evidence="6 7">
    <name type="scientific">Kibdelosporangium phytohabitans</name>
    <dbReference type="NCBI Taxonomy" id="860235"/>
    <lineage>
        <taxon>Bacteria</taxon>
        <taxon>Bacillati</taxon>
        <taxon>Actinomycetota</taxon>
        <taxon>Actinomycetes</taxon>
        <taxon>Pseudonocardiales</taxon>
        <taxon>Pseudonocardiaceae</taxon>
        <taxon>Kibdelosporangium</taxon>
    </lineage>
</organism>
<evidence type="ECO:0000256" key="4">
    <source>
        <dbReference type="SAM" id="MobiDB-lite"/>
    </source>
</evidence>
<feature type="compositionally biased region" description="Basic and acidic residues" evidence="4">
    <location>
        <begin position="301"/>
        <end position="328"/>
    </location>
</feature>
<evidence type="ECO:0000256" key="2">
    <source>
        <dbReference type="ARBA" id="ARBA00023295"/>
    </source>
</evidence>
<evidence type="ECO:0000256" key="1">
    <source>
        <dbReference type="ARBA" id="ARBA00022737"/>
    </source>
</evidence>
<dbReference type="Proteomes" id="UP000063699">
    <property type="component" value="Chromosome"/>
</dbReference>
<dbReference type="InterPro" id="IPR036116">
    <property type="entry name" value="FN3_sf"/>
</dbReference>
<keyword evidence="3" id="KW-0624">Polysaccharide degradation</keyword>
<keyword evidence="3" id="KW-0119">Carbohydrate metabolism</keyword>
<feature type="compositionally biased region" description="Pro residues" evidence="4">
    <location>
        <begin position="389"/>
        <end position="400"/>
    </location>
</feature>
<keyword evidence="2" id="KW-0326">Glycosidase</keyword>